<evidence type="ECO:0000313" key="2">
    <source>
        <dbReference type="Proteomes" id="UP001138500"/>
    </source>
</evidence>
<accession>A0A9W7SZ00</accession>
<comment type="caution">
    <text evidence="1">The sequence shown here is derived from an EMBL/GenBank/DDBJ whole genome shotgun (WGS) entry which is preliminary data.</text>
</comment>
<evidence type="ECO:0000313" key="1">
    <source>
        <dbReference type="EMBL" id="KAH9842185.1"/>
    </source>
</evidence>
<proteinExistence type="predicted"/>
<keyword evidence="2" id="KW-1185">Reference proteome</keyword>
<name>A0A9W7SZ00_9PEZI</name>
<dbReference type="AlphaFoldDB" id="A0A9W7SZ00"/>
<organism evidence="1 2">
    <name type="scientific">Teratosphaeria destructans</name>
    <dbReference type="NCBI Taxonomy" id="418781"/>
    <lineage>
        <taxon>Eukaryota</taxon>
        <taxon>Fungi</taxon>
        <taxon>Dikarya</taxon>
        <taxon>Ascomycota</taxon>
        <taxon>Pezizomycotina</taxon>
        <taxon>Dothideomycetes</taxon>
        <taxon>Dothideomycetidae</taxon>
        <taxon>Mycosphaerellales</taxon>
        <taxon>Teratosphaeriaceae</taxon>
        <taxon>Teratosphaeria</taxon>
    </lineage>
</organism>
<dbReference type="Proteomes" id="UP001138500">
    <property type="component" value="Unassembled WGS sequence"/>
</dbReference>
<sequence length="122" mass="14312">MTIIWDRPDTQLPPDIGGWLPRLKHVCVQIRGCYVPAWTGTWTLRKLRERENVEPMVMLRALGMKALMGLEGLRSFEVVVLRSGEFKTLWVSGEWEVWRRNLEKLGTWVRLRVVEGDVFCKM</sequence>
<reference evidence="1 2" key="2">
    <citation type="journal article" date="2021" name="Curr. Genet.">
        <title>Genetic response to nitrogen starvation in the aggressive Eucalyptus foliar pathogen Teratosphaeria destructans.</title>
        <authorList>
            <person name="Havenga M."/>
            <person name="Wingfield B.D."/>
            <person name="Wingfield M.J."/>
            <person name="Dreyer L.L."/>
            <person name="Roets F."/>
            <person name="Aylward J."/>
        </authorList>
    </citation>
    <scope>NUCLEOTIDE SEQUENCE [LARGE SCALE GENOMIC DNA]</scope>
    <source>
        <strain evidence="1">CMW44962</strain>
    </source>
</reference>
<dbReference type="EMBL" id="RIBY02000446">
    <property type="protein sequence ID" value="KAH9842185.1"/>
    <property type="molecule type" value="Genomic_DNA"/>
</dbReference>
<gene>
    <name evidence="1" type="ORF">Tdes44962_MAKER01563</name>
</gene>
<reference evidence="1 2" key="1">
    <citation type="journal article" date="2018" name="IMA Fungus">
        <title>IMA Genome-F 10: Nine draft genome sequences of Claviceps purpurea s.lat., including C. arundinis, C. humidiphila, and C. cf. spartinae, pseudomolecules for the pitch canker pathogen Fusarium circinatum, draft genome of Davidsoniella eucalypti, Grosmannia galeiformis, Quambalaria eucalypti, and Teratosphaeria destructans.</title>
        <authorList>
            <person name="Wingfield B.D."/>
            <person name="Liu M."/>
            <person name="Nguyen H.D."/>
            <person name="Lane F.A."/>
            <person name="Morgan S.W."/>
            <person name="De Vos L."/>
            <person name="Wilken P.M."/>
            <person name="Duong T.A."/>
            <person name="Aylward J."/>
            <person name="Coetzee M.P."/>
            <person name="Dadej K."/>
            <person name="De Beer Z.W."/>
            <person name="Findlay W."/>
            <person name="Havenga M."/>
            <person name="Kolarik M."/>
            <person name="Menzies J.G."/>
            <person name="Naidoo K."/>
            <person name="Pochopski O."/>
            <person name="Shoukouhi P."/>
            <person name="Santana Q.C."/>
            <person name="Seifert K.A."/>
            <person name="Soal N."/>
            <person name="Steenkamp E.T."/>
            <person name="Tatham C.T."/>
            <person name="van der Nest M.A."/>
            <person name="Wingfield M.J."/>
        </authorList>
    </citation>
    <scope>NUCLEOTIDE SEQUENCE [LARGE SCALE GENOMIC DNA]</scope>
    <source>
        <strain evidence="1">CMW44962</strain>
    </source>
</reference>
<protein>
    <submittedName>
        <fullName evidence="1">Uncharacterized protein</fullName>
    </submittedName>
</protein>